<dbReference type="Gene3D" id="3.10.450.50">
    <property type="match status" value="1"/>
</dbReference>
<dbReference type="InterPro" id="IPR053218">
    <property type="entry name" value="Pathogen-related_defense"/>
</dbReference>
<dbReference type="EMBL" id="OIVN01000147">
    <property type="protein sequence ID" value="SPC75157.1"/>
    <property type="molecule type" value="Genomic_DNA"/>
</dbReference>
<name>A0A2N9E859_FAGSY</name>
<accession>A0A2N9E859</accession>
<organism evidence="2">
    <name type="scientific">Fagus sylvatica</name>
    <name type="common">Beechnut</name>
    <dbReference type="NCBI Taxonomy" id="28930"/>
    <lineage>
        <taxon>Eukaryota</taxon>
        <taxon>Viridiplantae</taxon>
        <taxon>Streptophyta</taxon>
        <taxon>Embryophyta</taxon>
        <taxon>Tracheophyta</taxon>
        <taxon>Spermatophyta</taxon>
        <taxon>Magnoliopsida</taxon>
        <taxon>eudicotyledons</taxon>
        <taxon>Gunneridae</taxon>
        <taxon>Pentapetalae</taxon>
        <taxon>rosids</taxon>
        <taxon>fabids</taxon>
        <taxon>Fagales</taxon>
        <taxon>Fagaceae</taxon>
        <taxon>Fagus</taxon>
    </lineage>
</organism>
<dbReference type="SUPFAM" id="SSF54427">
    <property type="entry name" value="NTF2-like"/>
    <property type="match status" value="1"/>
</dbReference>
<evidence type="ECO:0000256" key="1">
    <source>
        <dbReference type="SAM" id="MobiDB-lite"/>
    </source>
</evidence>
<evidence type="ECO:0000313" key="2">
    <source>
        <dbReference type="EMBL" id="SPC75157.1"/>
    </source>
</evidence>
<gene>
    <name evidence="2" type="ORF">FSB_LOCUS3039</name>
</gene>
<protein>
    <recommendedName>
        <fullName evidence="3">Pathogen-related protein</fullName>
    </recommendedName>
</protein>
<sequence>MSSGEILSGTFLIGGGHGGGNKAPVGKGKDPRAPHNLPYNGGSGEGCPTGWTPAGQGVVGPPLGGTLQDLRDDLWPTTEGLSALVLERGLVSLTGIPAYVAWSEPRMLCLPFLEDGIIRGPTRLTAGGKPRRPGSAAAKLEKAVWRSALTVVARSDENSPDLVRSREISPDLVRSRQVLAKSPSSPPRCHQLLQSTVLCEQMASPSAGQDNYRSYLSGEEVKNTKWRFGVPNYDVVNKLFEEGRTKASLHFSPFSIWPSGSLEEKVQNLVKTWEMEIFHKTSMDEFKSLDPKKYTFSLNGRKPINLEEIGKLGGGYNPLLQTSLPEKLRGYNPDEETADSSHRTFTTTFPRGFALEILQVYAGPPLIVFKFRHWGYMEGPFKGHAPTGEIIELYGMAIFELDEQMRVVKVEFFYDPGQLLVGLLKGASLDGSAEEQGLSCPVLRNTG</sequence>
<proteinExistence type="predicted"/>
<dbReference type="PANTHER" id="PTHR31723">
    <property type="entry name" value="PATHOGENESIS-RELATED FAMILY PROTEIN"/>
    <property type="match status" value="1"/>
</dbReference>
<reference evidence="2" key="1">
    <citation type="submission" date="2018-02" db="EMBL/GenBank/DDBJ databases">
        <authorList>
            <person name="Cohen D.B."/>
            <person name="Kent A.D."/>
        </authorList>
    </citation>
    <scope>NUCLEOTIDE SEQUENCE</scope>
</reference>
<dbReference type="InterPro" id="IPR032710">
    <property type="entry name" value="NTF2-like_dom_sf"/>
</dbReference>
<evidence type="ECO:0008006" key="3">
    <source>
        <dbReference type="Google" id="ProtNLM"/>
    </source>
</evidence>
<dbReference type="AlphaFoldDB" id="A0A2N9E859"/>
<feature type="region of interest" description="Disordered" evidence="1">
    <location>
        <begin position="18"/>
        <end position="59"/>
    </location>
</feature>
<dbReference type="PANTHER" id="PTHR31723:SF10">
    <property type="entry name" value="PATHOGEN-RELATED PROTEIN"/>
    <property type="match status" value="1"/>
</dbReference>